<sequence length="82" mass="9586">MNNLKSLPTTITKQWMYKHYGLCMSEKFIRTEINTIIIAKRGLQQTKAPAVRIIHPLELKEFIEIHGTPPGFQNPYKEHSQH</sequence>
<dbReference type="STRING" id="1224947.SAMN05216480_12339"/>
<dbReference type="AlphaFoldDB" id="A0A1I7IWM5"/>
<organism evidence="1 2">
    <name type="scientific">Pustulibacterium marinum</name>
    <dbReference type="NCBI Taxonomy" id="1224947"/>
    <lineage>
        <taxon>Bacteria</taxon>
        <taxon>Pseudomonadati</taxon>
        <taxon>Bacteroidota</taxon>
        <taxon>Flavobacteriia</taxon>
        <taxon>Flavobacteriales</taxon>
        <taxon>Flavobacteriaceae</taxon>
        <taxon>Pustulibacterium</taxon>
    </lineage>
</organism>
<gene>
    <name evidence="1" type="ORF">SAMN05216480_12339</name>
</gene>
<dbReference type="RefSeq" id="WP_093026580.1">
    <property type="nucleotide sequence ID" value="NZ_FPBK01000023.1"/>
</dbReference>
<dbReference type="EMBL" id="FPBK01000023">
    <property type="protein sequence ID" value="SFU77292.1"/>
    <property type="molecule type" value="Genomic_DNA"/>
</dbReference>
<proteinExistence type="predicted"/>
<reference evidence="1 2" key="1">
    <citation type="submission" date="2016-10" db="EMBL/GenBank/DDBJ databases">
        <authorList>
            <person name="de Groot N.N."/>
        </authorList>
    </citation>
    <scope>NUCLEOTIDE SEQUENCE [LARGE SCALE GENOMIC DNA]</scope>
    <source>
        <strain evidence="1 2">CGMCC 1.12333</strain>
    </source>
</reference>
<evidence type="ECO:0000313" key="1">
    <source>
        <dbReference type="EMBL" id="SFU77292.1"/>
    </source>
</evidence>
<name>A0A1I7IWM5_9FLAO</name>
<accession>A0A1I7IWM5</accession>
<keyword evidence="2" id="KW-1185">Reference proteome</keyword>
<dbReference type="Proteomes" id="UP000199138">
    <property type="component" value="Unassembled WGS sequence"/>
</dbReference>
<evidence type="ECO:0000313" key="2">
    <source>
        <dbReference type="Proteomes" id="UP000199138"/>
    </source>
</evidence>
<protein>
    <submittedName>
        <fullName evidence="1">Uncharacterized protein</fullName>
    </submittedName>
</protein>